<dbReference type="PROSITE" id="PS51781">
    <property type="entry name" value="SH3B"/>
    <property type="match status" value="1"/>
</dbReference>
<dbReference type="Gene3D" id="2.60.40.1220">
    <property type="match status" value="1"/>
</dbReference>
<dbReference type="RefSeq" id="WP_269920662.1">
    <property type="nucleotide sequence ID" value="NZ_JAMKBI010000001.1"/>
</dbReference>
<keyword evidence="1 2" id="KW-0732">Signal</keyword>
<keyword evidence="5" id="KW-1185">Reference proteome</keyword>
<dbReference type="Gene3D" id="2.30.30.40">
    <property type="entry name" value="SH3 Domains"/>
    <property type="match status" value="1"/>
</dbReference>
<dbReference type="InterPro" id="IPR014755">
    <property type="entry name" value="Cu-Rt/internalin_Ig-like"/>
</dbReference>
<dbReference type="EMBL" id="JAMKBI010000001">
    <property type="protein sequence ID" value="MCZ8531989.1"/>
    <property type="molecule type" value="Genomic_DNA"/>
</dbReference>
<evidence type="ECO:0000259" key="3">
    <source>
        <dbReference type="PROSITE" id="PS51781"/>
    </source>
</evidence>
<dbReference type="InterPro" id="IPR003646">
    <property type="entry name" value="SH3-like_bac-type"/>
</dbReference>
<feature type="domain" description="SH3b" evidence="3">
    <location>
        <begin position="485"/>
        <end position="558"/>
    </location>
</feature>
<organism evidence="4 5">
    <name type="scientific">Psychrobacillus psychrodurans</name>
    <dbReference type="NCBI Taxonomy" id="126157"/>
    <lineage>
        <taxon>Bacteria</taxon>
        <taxon>Bacillati</taxon>
        <taxon>Bacillota</taxon>
        <taxon>Bacilli</taxon>
        <taxon>Bacillales</taxon>
        <taxon>Bacillaceae</taxon>
        <taxon>Psychrobacillus</taxon>
    </lineage>
</organism>
<dbReference type="Proteomes" id="UP001152172">
    <property type="component" value="Unassembled WGS sequence"/>
</dbReference>
<sequence>MVQRNHSNKNIIISFLTLLMMLILPAWVAAAPTDEATNVSTNKTWTITFNKAVDPISVNLNSVYVLDQFDVKKNGTITVSPDRKSVTIAPPVEGYNFSNTYTLHITNSIKDESGKPLSSNKQKKFTIETPGTYDIVNIASDGTTSFVKSYDSYENALTNLKSSQGIQYKDSLVKIPSGMVVTRAHASNVLTNIYSDKQLTKPVTYVISNTELPYISSSDTYVEVNVAGKNMFISQENSKLIPENALTGRSYYSVSNSELVHSIYSTSSKTYSSYQIGAAPDFMTAGQKYYSVDGTHFTNTSEQEIGTSYPYFEYLSARSKTTYTAEEIDAYISAMLLKLESDYPNNVLYQQAAQKSKLIGLGSYLKQIEETQHINALFILALAQHESAYGLSNRAQQYNNLFGLYVSDNNPLAKYFPTVESNIDELIKAFINKNYLPPNAGYANGAVFGNKAIGINMKYASDPFWGAKAAGHMYRIDQMMGGKDSITKYKLGITNTSGLNVRTGPGTEYTAAYRYTKAGMPITILDDNLPEADWIKILSDSADYEELYIHRDYVQEIPVK</sequence>
<feature type="chain" id="PRO_5040820367" evidence="2">
    <location>
        <begin position="31"/>
        <end position="560"/>
    </location>
</feature>
<evidence type="ECO:0000256" key="2">
    <source>
        <dbReference type="SAM" id="SignalP"/>
    </source>
</evidence>
<dbReference type="InterPro" id="IPR032812">
    <property type="entry name" value="SbsA_Ig"/>
</dbReference>
<dbReference type="Pfam" id="PF13205">
    <property type="entry name" value="Big_5"/>
    <property type="match status" value="1"/>
</dbReference>
<dbReference type="Gene3D" id="1.10.530.10">
    <property type="match status" value="1"/>
</dbReference>
<dbReference type="AlphaFoldDB" id="A0A9X3R866"/>
<evidence type="ECO:0000256" key="1">
    <source>
        <dbReference type="ARBA" id="ARBA00022729"/>
    </source>
</evidence>
<dbReference type="GO" id="GO:0004040">
    <property type="term" value="F:amidase activity"/>
    <property type="evidence" value="ECO:0007669"/>
    <property type="project" value="InterPro"/>
</dbReference>
<evidence type="ECO:0000313" key="4">
    <source>
        <dbReference type="EMBL" id="MCZ8531989.1"/>
    </source>
</evidence>
<proteinExistence type="predicted"/>
<comment type="caution">
    <text evidence="4">The sequence shown here is derived from an EMBL/GenBank/DDBJ whole genome shotgun (WGS) entry which is preliminary data.</text>
</comment>
<gene>
    <name evidence="4" type="ORF">M9R61_01350</name>
</gene>
<evidence type="ECO:0000313" key="5">
    <source>
        <dbReference type="Proteomes" id="UP001152172"/>
    </source>
</evidence>
<name>A0A9X3R866_9BACI</name>
<reference evidence="4" key="1">
    <citation type="submission" date="2022-05" db="EMBL/GenBank/DDBJ databases">
        <authorList>
            <person name="Colautti A."/>
            <person name="Iacumin L."/>
        </authorList>
    </citation>
    <scope>NUCLEOTIDE SEQUENCE</scope>
    <source>
        <strain evidence="4">DSM 30747</strain>
    </source>
</reference>
<protein>
    <submittedName>
        <fullName evidence="4">Ig-like domain-containing protein</fullName>
    </submittedName>
</protein>
<dbReference type="Pfam" id="PF01832">
    <property type="entry name" value="Glucosaminidase"/>
    <property type="match status" value="1"/>
</dbReference>
<accession>A0A9X3R866</accession>
<feature type="signal peptide" evidence="2">
    <location>
        <begin position="1"/>
        <end position="30"/>
    </location>
</feature>
<dbReference type="InterPro" id="IPR002901">
    <property type="entry name" value="MGlyc_endo_b_GlcNAc-like_dom"/>
</dbReference>